<feature type="compositionally biased region" description="Acidic residues" evidence="2">
    <location>
        <begin position="478"/>
        <end position="487"/>
    </location>
</feature>
<feature type="coiled-coil region" evidence="1">
    <location>
        <begin position="225"/>
        <end position="270"/>
    </location>
</feature>
<dbReference type="GO" id="GO:0034454">
    <property type="term" value="P:microtubule anchoring at centrosome"/>
    <property type="evidence" value="ECO:0007669"/>
    <property type="project" value="InterPro"/>
</dbReference>
<dbReference type="GO" id="GO:0036064">
    <property type="term" value="C:ciliary basal body"/>
    <property type="evidence" value="ECO:0007669"/>
    <property type="project" value="TreeGrafter"/>
</dbReference>
<keyword evidence="4" id="KW-1185">Reference proteome</keyword>
<name>A0AA35RPR9_GEOBA</name>
<feature type="region of interest" description="Disordered" evidence="2">
    <location>
        <begin position="358"/>
        <end position="395"/>
    </location>
</feature>
<dbReference type="GO" id="GO:0034451">
    <property type="term" value="C:centriolar satellite"/>
    <property type="evidence" value="ECO:0007669"/>
    <property type="project" value="TreeGrafter"/>
</dbReference>
<feature type="region of interest" description="Disordered" evidence="2">
    <location>
        <begin position="285"/>
        <end position="332"/>
    </location>
</feature>
<feature type="compositionally biased region" description="Polar residues" evidence="2">
    <location>
        <begin position="286"/>
        <end position="301"/>
    </location>
</feature>
<accession>A0AA35RPR9</accession>
<evidence type="ECO:0000256" key="1">
    <source>
        <dbReference type="SAM" id="Coils"/>
    </source>
</evidence>
<feature type="region of interest" description="Disordered" evidence="2">
    <location>
        <begin position="1"/>
        <end position="48"/>
    </location>
</feature>
<feature type="region of interest" description="Disordered" evidence="2">
    <location>
        <begin position="439"/>
        <end position="487"/>
    </location>
</feature>
<feature type="compositionally biased region" description="Basic and acidic residues" evidence="2">
    <location>
        <begin position="191"/>
        <end position="202"/>
    </location>
</feature>
<feature type="compositionally biased region" description="Low complexity" evidence="2">
    <location>
        <begin position="1"/>
        <end position="11"/>
    </location>
</feature>
<reference evidence="3" key="1">
    <citation type="submission" date="2023-03" db="EMBL/GenBank/DDBJ databases">
        <authorList>
            <person name="Steffen K."/>
            <person name="Cardenas P."/>
        </authorList>
    </citation>
    <scope>NUCLEOTIDE SEQUENCE</scope>
</reference>
<dbReference type="PANTHER" id="PTHR14164:SF12">
    <property type="entry name" value="PERICENTRIOLAR MATERIAL 1 PROTEIN"/>
    <property type="match status" value="1"/>
</dbReference>
<dbReference type="GO" id="GO:1905515">
    <property type="term" value="P:non-motile cilium assembly"/>
    <property type="evidence" value="ECO:0007669"/>
    <property type="project" value="TreeGrafter"/>
</dbReference>
<dbReference type="AlphaFoldDB" id="A0AA35RPR9"/>
<feature type="coiled-coil region" evidence="1">
    <location>
        <begin position="408"/>
        <end position="438"/>
    </location>
</feature>
<dbReference type="PANTHER" id="PTHR14164">
    <property type="entry name" value="PERICENTRIOLAR MATERIAL 1-RELATED"/>
    <property type="match status" value="1"/>
</dbReference>
<dbReference type="EMBL" id="CASHTH010001414">
    <property type="protein sequence ID" value="CAI8015037.1"/>
    <property type="molecule type" value="Genomic_DNA"/>
</dbReference>
<organism evidence="3 4">
    <name type="scientific">Geodia barretti</name>
    <name type="common">Barrett's horny sponge</name>
    <dbReference type="NCBI Taxonomy" id="519541"/>
    <lineage>
        <taxon>Eukaryota</taxon>
        <taxon>Metazoa</taxon>
        <taxon>Porifera</taxon>
        <taxon>Demospongiae</taxon>
        <taxon>Heteroscleromorpha</taxon>
        <taxon>Tetractinellida</taxon>
        <taxon>Astrophorina</taxon>
        <taxon>Geodiidae</taxon>
        <taxon>Geodia</taxon>
    </lineage>
</organism>
<protein>
    <submittedName>
        <fullName evidence="3">Uncharacterized protein</fullName>
    </submittedName>
</protein>
<keyword evidence="1" id="KW-0175">Coiled coil</keyword>
<feature type="compositionally biased region" description="Polar residues" evidence="2">
    <location>
        <begin position="370"/>
        <end position="386"/>
    </location>
</feature>
<gene>
    <name evidence="3" type="ORF">GBAR_LOCUS9364</name>
</gene>
<evidence type="ECO:0000313" key="3">
    <source>
        <dbReference type="EMBL" id="CAI8015037.1"/>
    </source>
</evidence>
<dbReference type="InterPro" id="IPR024138">
    <property type="entry name" value="Pericentriolar_Pcm1"/>
</dbReference>
<evidence type="ECO:0000313" key="4">
    <source>
        <dbReference type="Proteomes" id="UP001174909"/>
    </source>
</evidence>
<dbReference type="GO" id="GO:0071539">
    <property type="term" value="P:protein localization to centrosome"/>
    <property type="evidence" value="ECO:0007669"/>
    <property type="project" value="InterPro"/>
</dbReference>
<feature type="region of interest" description="Disordered" evidence="2">
    <location>
        <begin position="180"/>
        <end position="224"/>
    </location>
</feature>
<feature type="compositionally biased region" description="Polar residues" evidence="2">
    <location>
        <begin position="32"/>
        <end position="46"/>
    </location>
</feature>
<dbReference type="Proteomes" id="UP001174909">
    <property type="component" value="Unassembled WGS sequence"/>
</dbReference>
<proteinExistence type="predicted"/>
<evidence type="ECO:0000256" key="2">
    <source>
        <dbReference type="SAM" id="MobiDB-lite"/>
    </source>
</evidence>
<sequence length="487" mass="54913">MRWASPRVRPLSPRRRSRYLTTPGHSEESHSESQTVPSLSPTTAPTVQLPRHLKRLVRGNQARDLPTHYRALPNRHLRPLALDDRPLSESLSLWTRERGQSTYPRVKIPAEISITAIMSKLEQVKSYLQEAQALHQQMKERLSEPGMAVQVNKMGRLVEDLRRQESGYLSILVKLLDQQKGGPLANSSQERTAETDDSREVLSDGEVSGELADEVGGEKRDDSMSLKAELLKERMETQREEKEKQELRMLREQRDLLTKLVEQQKQVNNKPCIEALEVRQRRLLDGNTTGHPPATTKTQAPPSEAGVLRNGAGQEKRQARVTTENMDDETTESAVVRRLQELRERRARVEHLTSLLAQLQTDTENERESQVPTSSAVAAAGNTGQQPLGGAGSGELVAAGSQAMPAELLELHQKLRQAQEAREKLAELQQMISLLQEPDVEGSEVTQDPPLVSSSRQGLLTRESQFEQQQQQQHRGEEEEEDERWTD</sequence>
<comment type="caution">
    <text evidence="3">The sequence shown here is derived from an EMBL/GenBank/DDBJ whole genome shotgun (WGS) entry which is preliminary data.</text>
</comment>